<dbReference type="Pfam" id="PF13229">
    <property type="entry name" value="Beta_helix"/>
    <property type="match status" value="1"/>
</dbReference>
<dbReference type="Gene3D" id="2.160.20.10">
    <property type="entry name" value="Single-stranded right-handed beta-helix, Pectin lyase-like"/>
    <property type="match status" value="1"/>
</dbReference>
<dbReference type="SUPFAM" id="SSF51126">
    <property type="entry name" value="Pectin lyase-like"/>
    <property type="match status" value="1"/>
</dbReference>
<evidence type="ECO:0000256" key="1">
    <source>
        <dbReference type="SAM" id="MobiDB-lite"/>
    </source>
</evidence>
<feature type="domain" description="Right handed beta helix" evidence="2">
    <location>
        <begin position="172"/>
        <end position="307"/>
    </location>
</feature>
<dbReference type="AlphaFoldDB" id="A0AA35TT40"/>
<name>A0AA35TT40_GEOBA</name>
<sequence>SCSICFPGPVLAVRTHRSLPPRLHWRLLQFSVQINVDPASSVPCDAAVRNSTCNSLQAVLSAVAEASGFAGDDCIAVQLLPGTHTVTQSVTITQNLVLWGSSSAATAPPPSPSSSPNDATTTGQLPGTTPEMNNYDTKIVFNSSCDSFDAPFYVLSFVGGAWLSMATLELTGSPGGIEIVNVTNVQITNCSFSWFTQGAVDVYNSRSVAIANCHFFHNGPVGVVKTNELRGHAAGLSLGYSITADEEENLTAIVESCVFYNNSALLADSSTSEALNDRVFPGRGGGLAVLVDSVTTVTVDVINCSFFNNFATEFGGGAFT</sequence>
<evidence type="ECO:0000313" key="4">
    <source>
        <dbReference type="Proteomes" id="UP001174909"/>
    </source>
</evidence>
<feature type="non-terminal residue" evidence="3">
    <location>
        <position position="320"/>
    </location>
</feature>
<dbReference type="InterPro" id="IPR012334">
    <property type="entry name" value="Pectin_lyas_fold"/>
</dbReference>
<evidence type="ECO:0000313" key="3">
    <source>
        <dbReference type="EMBL" id="CAI8053266.1"/>
    </source>
</evidence>
<proteinExistence type="predicted"/>
<dbReference type="EMBL" id="CASHTH010004082">
    <property type="protein sequence ID" value="CAI8053266.1"/>
    <property type="molecule type" value="Genomic_DNA"/>
</dbReference>
<feature type="region of interest" description="Disordered" evidence="1">
    <location>
        <begin position="103"/>
        <end position="131"/>
    </location>
</feature>
<dbReference type="InterPro" id="IPR039448">
    <property type="entry name" value="Beta_helix"/>
</dbReference>
<feature type="non-terminal residue" evidence="3">
    <location>
        <position position="1"/>
    </location>
</feature>
<protein>
    <recommendedName>
        <fullName evidence="2">Right handed beta helix domain-containing protein</fullName>
    </recommendedName>
</protein>
<organism evidence="3 4">
    <name type="scientific">Geodia barretti</name>
    <name type="common">Barrett's horny sponge</name>
    <dbReference type="NCBI Taxonomy" id="519541"/>
    <lineage>
        <taxon>Eukaryota</taxon>
        <taxon>Metazoa</taxon>
        <taxon>Porifera</taxon>
        <taxon>Demospongiae</taxon>
        <taxon>Heteroscleromorpha</taxon>
        <taxon>Tetractinellida</taxon>
        <taxon>Astrophorina</taxon>
        <taxon>Geodiidae</taxon>
        <taxon>Geodia</taxon>
    </lineage>
</organism>
<accession>A0AA35TT40</accession>
<reference evidence="3" key="1">
    <citation type="submission" date="2023-03" db="EMBL/GenBank/DDBJ databases">
        <authorList>
            <person name="Steffen K."/>
            <person name="Cardenas P."/>
        </authorList>
    </citation>
    <scope>NUCLEOTIDE SEQUENCE</scope>
</reference>
<gene>
    <name evidence="3" type="ORF">GBAR_LOCUS29133</name>
</gene>
<comment type="caution">
    <text evidence="3">The sequence shown here is derived from an EMBL/GenBank/DDBJ whole genome shotgun (WGS) entry which is preliminary data.</text>
</comment>
<evidence type="ECO:0000259" key="2">
    <source>
        <dbReference type="Pfam" id="PF13229"/>
    </source>
</evidence>
<dbReference type="InterPro" id="IPR011050">
    <property type="entry name" value="Pectin_lyase_fold/virulence"/>
</dbReference>
<dbReference type="Proteomes" id="UP001174909">
    <property type="component" value="Unassembled WGS sequence"/>
</dbReference>
<keyword evidence="4" id="KW-1185">Reference proteome</keyword>